<evidence type="ECO:0000313" key="7">
    <source>
        <dbReference type="EMBL" id="GAA11308.1"/>
    </source>
</evidence>
<dbReference type="InterPro" id="IPR029045">
    <property type="entry name" value="ClpP/crotonase-like_dom_sf"/>
</dbReference>
<dbReference type="InterPro" id="IPR001753">
    <property type="entry name" value="Enoyl-CoA_hydra/iso"/>
</dbReference>
<dbReference type="InterPro" id="IPR018376">
    <property type="entry name" value="Enoyl-CoA_hyd/isom_CS"/>
</dbReference>
<evidence type="ECO:0000256" key="6">
    <source>
        <dbReference type="RuleBase" id="RU003707"/>
    </source>
</evidence>
<dbReference type="STRING" id="1027371.GOALK_026_01150"/>
<gene>
    <name evidence="7" type="ORF">GOALK_026_01150</name>
</gene>
<dbReference type="GO" id="GO:0006631">
    <property type="term" value="P:fatty acid metabolic process"/>
    <property type="evidence" value="ECO:0007669"/>
    <property type="project" value="UniProtKB-KW"/>
</dbReference>
<protein>
    <submittedName>
        <fullName evidence="7">Putative enoyl-CoA hydratase</fullName>
    </submittedName>
</protein>
<comment type="function">
    <text evidence="1">Could possibly oxidize fatty acids using specific components.</text>
</comment>
<sequence>MALQFGSLALAEQFDEQVTVITINRPERHNAVDVTTARAMEGAIDSFEAEPHSRVAILRGVGSSFSAGQDLKAAAVGCHRAAWRVASWVYGIRSRSSPQLIAAVEGHALAGGLELCVACDLIVAGEDTMMGIPEAPKTLVAVGGGLFRLP</sequence>
<dbReference type="AlphaFoldDB" id="F9VRR9"/>
<keyword evidence="3" id="KW-0443">Lipid metabolism</keyword>
<dbReference type="Gene3D" id="3.90.226.10">
    <property type="entry name" value="2-enoyl-CoA Hydratase, Chain A, domain 1"/>
    <property type="match status" value="1"/>
</dbReference>
<evidence type="ECO:0000256" key="3">
    <source>
        <dbReference type="ARBA" id="ARBA00022832"/>
    </source>
</evidence>
<dbReference type="SUPFAM" id="SSF52096">
    <property type="entry name" value="ClpP/crotonase"/>
    <property type="match status" value="1"/>
</dbReference>
<dbReference type="PANTHER" id="PTHR43802:SF1">
    <property type="entry name" value="IP11341P-RELATED"/>
    <property type="match status" value="1"/>
</dbReference>
<keyword evidence="3" id="KW-0276">Fatty acid metabolism</keyword>
<dbReference type="PROSITE" id="PS00166">
    <property type="entry name" value="ENOYL_COA_HYDRATASE"/>
    <property type="match status" value="1"/>
</dbReference>
<comment type="catalytic activity">
    <reaction evidence="5">
        <text>a 4-saturated-(3S)-3-hydroxyacyl-CoA = a (3E)-enoyl-CoA + H2O</text>
        <dbReference type="Rhea" id="RHEA:20724"/>
        <dbReference type="ChEBI" id="CHEBI:15377"/>
        <dbReference type="ChEBI" id="CHEBI:58521"/>
        <dbReference type="ChEBI" id="CHEBI:137480"/>
        <dbReference type="EC" id="4.2.1.17"/>
    </reaction>
</comment>
<dbReference type="PANTHER" id="PTHR43802">
    <property type="entry name" value="ENOYL-COA HYDRATASE"/>
    <property type="match status" value="1"/>
</dbReference>
<evidence type="ECO:0000256" key="2">
    <source>
        <dbReference type="ARBA" id="ARBA00005254"/>
    </source>
</evidence>
<dbReference type="RefSeq" id="WP_006357476.1">
    <property type="nucleotide sequence ID" value="NZ_BACI01000026.1"/>
</dbReference>
<comment type="catalytic activity">
    <reaction evidence="4">
        <text>a (3S)-3-hydroxyacyl-CoA = a (2E)-enoyl-CoA + H2O</text>
        <dbReference type="Rhea" id="RHEA:16105"/>
        <dbReference type="ChEBI" id="CHEBI:15377"/>
        <dbReference type="ChEBI" id="CHEBI:57318"/>
        <dbReference type="ChEBI" id="CHEBI:58856"/>
        <dbReference type="EC" id="4.2.1.17"/>
    </reaction>
</comment>
<dbReference type="Proteomes" id="UP000003558">
    <property type="component" value="Unassembled WGS sequence"/>
</dbReference>
<name>F9VRR9_9ACTN</name>
<accession>F9VRR9</accession>
<comment type="caution">
    <text evidence="7">The sequence shown here is derived from an EMBL/GenBank/DDBJ whole genome shotgun (WGS) entry which is preliminary data.</text>
</comment>
<evidence type="ECO:0000256" key="4">
    <source>
        <dbReference type="ARBA" id="ARBA00023709"/>
    </source>
</evidence>
<dbReference type="Pfam" id="PF00378">
    <property type="entry name" value="ECH_1"/>
    <property type="match status" value="1"/>
</dbReference>
<comment type="similarity">
    <text evidence="2 6">Belongs to the enoyl-CoA hydratase/isomerase family.</text>
</comment>
<dbReference type="EMBL" id="BACI01000026">
    <property type="protein sequence ID" value="GAA11308.1"/>
    <property type="molecule type" value="Genomic_DNA"/>
</dbReference>
<reference evidence="7 8" key="1">
    <citation type="submission" date="2011-05" db="EMBL/GenBank/DDBJ databases">
        <title>Whole genome shotgun sequence of Gordonia alkanivorans NBRC 16433.</title>
        <authorList>
            <person name="Hosoyama A."/>
            <person name="Nakamura S."/>
            <person name="Takarada H."/>
            <person name="Tsuchikane K."/>
            <person name="Yamazaki S."/>
            <person name="Fujita N."/>
        </authorList>
    </citation>
    <scope>NUCLEOTIDE SEQUENCE [LARGE SCALE GENOMIC DNA]</scope>
    <source>
        <strain evidence="7 8">NBRC 16433</strain>
    </source>
</reference>
<evidence type="ECO:0000256" key="1">
    <source>
        <dbReference type="ARBA" id="ARBA00002994"/>
    </source>
</evidence>
<dbReference type="CDD" id="cd06558">
    <property type="entry name" value="crotonase-like"/>
    <property type="match status" value="1"/>
</dbReference>
<proteinExistence type="inferred from homology"/>
<evidence type="ECO:0000313" key="8">
    <source>
        <dbReference type="Proteomes" id="UP000003558"/>
    </source>
</evidence>
<dbReference type="GO" id="GO:0004300">
    <property type="term" value="F:enoyl-CoA hydratase activity"/>
    <property type="evidence" value="ECO:0007669"/>
    <property type="project" value="UniProtKB-EC"/>
</dbReference>
<dbReference type="eggNOG" id="COG1024">
    <property type="taxonomic scope" value="Bacteria"/>
</dbReference>
<organism evidence="7 8">
    <name type="scientific">Gordonia alkanivorans NBRC 16433</name>
    <dbReference type="NCBI Taxonomy" id="1027371"/>
    <lineage>
        <taxon>Bacteria</taxon>
        <taxon>Bacillati</taxon>
        <taxon>Actinomycetota</taxon>
        <taxon>Actinomycetes</taxon>
        <taxon>Mycobacteriales</taxon>
        <taxon>Gordoniaceae</taxon>
        <taxon>Gordonia</taxon>
    </lineage>
</organism>
<evidence type="ECO:0000256" key="5">
    <source>
        <dbReference type="ARBA" id="ARBA00023717"/>
    </source>
</evidence>